<dbReference type="InterPro" id="IPR013604">
    <property type="entry name" value="7TM_chemorcpt"/>
</dbReference>
<dbReference type="PANTHER" id="PTHR21143:SF133">
    <property type="entry name" value="GUSTATORY AND PHEROMONE RECEPTOR 32A-RELATED"/>
    <property type="match status" value="1"/>
</dbReference>
<dbReference type="PANTHER" id="PTHR21143">
    <property type="entry name" value="INVERTEBRATE GUSTATORY RECEPTOR"/>
    <property type="match status" value="1"/>
</dbReference>
<sequence>MLRILLVLHNKKIILMKSIKEMKRLFMSVLENHQLINDYFSVKLLFSYGSFFGKCLTALLLIANILNPKFDSSIRPEVDVRLYSFNRWALFILINVVSLISVGVITITVKRVSQNVTNVIMNCYLLQSKIRYNSYEYKEIRALWTFIFENQLSFTAAGFFDIEPSILLNIFASSVTYFLVLIQFN</sequence>
<name>A0ABD1F327_HYPHA</name>
<feature type="transmembrane region" description="Helical" evidence="8">
    <location>
        <begin position="45"/>
        <end position="67"/>
    </location>
</feature>
<dbReference type="GO" id="GO:0005886">
    <property type="term" value="C:plasma membrane"/>
    <property type="evidence" value="ECO:0007669"/>
    <property type="project" value="UniProtKB-SubCell"/>
</dbReference>
<feature type="transmembrane region" description="Helical" evidence="8">
    <location>
        <begin position="166"/>
        <end position="184"/>
    </location>
</feature>
<evidence type="ECO:0000256" key="4">
    <source>
        <dbReference type="ARBA" id="ARBA00022989"/>
    </source>
</evidence>
<keyword evidence="4 8" id="KW-1133">Transmembrane helix</keyword>
<dbReference type="EMBL" id="JBDJPC010000003">
    <property type="protein sequence ID" value="KAL1509185.1"/>
    <property type="molecule type" value="Genomic_DNA"/>
</dbReference>
<dbReference type="GO" id="GO:0007165">
    <property type="term" value="P:signal transduction"/>
    <property type="evidence" value="ECO:0007669"/>
    <property type="project" value="UniProtKB-KW"/>
</dbReference>
<accession>A0ABD1F327</accession>
<evidence type="ECO:0000313" key="9">
    <source>
        <dbReference type="EMBL" id="KAL1509185.1"/>
    </source>
</evidence>
<evidence type="ECO:0000313" key="10">
    <source>
        <dbReference type="Proteomes" id="UP001566132"/>
    </source>
</evidence>
<keyword evidence="10" id="KW-1185">Reference proteome</keyword>
<comment type="subcellular location">
    <subcellularLocation>
        <location evidence="1">Cell membrane</location>
        <topology evidence="1">Multi-pass membrane protein</topology>
    </subcellularLocation>
</comment>
<evidence type="ECO:0000256" key="7">
    <source>
        <dbReference type="ARBA" id="ARBA00023224"/>
    </source>
</evidence>
<gene>
    <name evidence="9" type="ORF">ABEB36_003961</name>
</gene>
<keyword evidence="5 8" id="KW-0472">Membrane</keyword>
<feature type="transmembrane region" description="Helical" evidence="8">
    <location>
        <begin position="88"/>
        <end position="109"/>
    </location>
</feature>
<comment type="caution">
    <text evidence="9">The sequence shown here is derived from an EMBL/GenBank/DDBJ whole genome shotgun (WGS) entry which is preliminary data.</text>
</comment>
<dbReference type="AlphaFoldDB" id="A0ABD1F327"/>
<dbReference type="Proteomes" id="UP001566132">
    <property type="component" value="Unassembled WGS sequence"/>
</dbReference>
<evidence type="ECO:0000256" key="2">
    <source>
        <dbReference type="ARBA" id="ARBA00022475"/>
    </source>
</evidence>
<evidence type="ECO:0000256" key="1">
    <source>
        <dbReference type="ARBA" id="ARBA00004651"/>
    </source>
</evidence>
<keyword evidence="7" id="KW-0807">Transducer</keyword>
<keyword evidence="6" id="KW-0675">Receptor</keyword>
<proteinExistence type="predicted"/>
<organism evidence="9 10">
    <name type="scientific">Hypothenemus hampei</name>
    <name type="common">Coffee berry borer</name>
    <dbReference type="NCBI Taxonomy" id="57062"/>
    <lineage>
        <taxon>Eukaryota</taxon>
        <taxon>Metazoa</taxon>
        <taxon>Ecdysozoa</taxon>
        <taxon>Arthropoda</taxon>
        <taxon>Hexapoda</taxon>
        <taxon>Insecta</taxon>
        <taxon>Pterygota</taxon>
        <taxon>Neoptera</taxon>
        <taxon>Endopterygota</taxon>
        <taxon>Coleoptera</taxon>
        <taxon>Polyphaga</taxon>
        <taxon>Cucujiformia</taxon>
        <taxon>Curculionidae</taxon>
        <taxon>Scolytinae</taxon>
        <taxon>Hypothenemus</taxon>
    </lineage>
</organism>
<evidence type="ECO:0000256" key="8">
    <source>
        <dbReference type="SAM" id="Phobius"/>
    </source>
</evidence>
<keyword evidence="3 8" id="KW-0812">Transmembrane</keyword>
<evidence type="ECO:0000256" key="5">
    <source>
        <dbReference type="ARBA" id="ARBA00023136"/>
    </source>
</evidence>
<evidence type="ECO:0000256" key="3">
    <source>
        <dbReference type="ARBA" id="ARBA00022692"/>
    </source>
</evidence>
<dbReference type="Pfam" id="PF08395">
    <property type="entry name" value="7tm_7"/>
    <property type="match status" value="1"/>
</dbReference>
<protein>
    <submittedName>
        <fullName evidence="9">Uncharacterized protein</fullName>
    </submittedName>
</protein>
<keyword evidence="2" id="KW-1003">Cell membrane</keyword>
<evidence type="ECO:0000256" key="6">
    <source>
        <dbReference type="ARBA" id="ARBA00023170"/>
    </source>
</evidence>
<reference evidence="9 10" key="1">
    <citation type="submission" date="2024-05" db="EMBL/GenBank/DDBJ databases">
        <title>Genetic variation in Jamaican populations of the coffee berry borer (Hypothenemus hampei).</title>
        <authorList>
            <person name="Errbii M."/>
            <person name="Myrie A."/>
        </authorList>
    </citation>
    <scope>NUCLEOTIDE SEQUENCE [LARGE SCALE GENOMIC DNA]</scope>
    <source>
        <strain evidence="9">JA-Hopewell-2020-01-JO</strain>
        <tissue evidence="9">Whole body</tissue>
    </source>
</reference>